<keyword evidence="10" id="KW-1185">Reference proteome</keyword>
<dbReference type="CDD" id="cd00143">
    <property type="entry name" value="PP2Cc"/>
    <property type="match status" value="1"/>
</dbReference>
<evidence type="ECO:0000256" key="3">
    <source>
        <dbReference type="ARBA" id="ARBA00013081"/>
    </source>
</evidence>
<reference evidence="9" key="1">
    <citation type="journal article" date="2020" name="bioRxiv">
        <title>Hybrid origin of Populus tomentosa Carr. identified through genome sequencing and phylogenomic analysis.</title>
        <authorList>
            <person name="An X."/>
            <person name="Gao K."/>
            <person name="Chen Z."/>
            <person name="Li J."/>
            <person name="Yang X."/>
            <person name="Yang X."/>
            <person name="Zhou J."/>
            <person name="Guo T."/>
            <person name="Zhao T."/>
            <person name="Huang S."/>
            <person name="Miao D."/>
            <person name="Khan W.U."/>
            <person name="Rao P."/>
            <person name="Ye M."/>
            <person name="Lei B."/>
            <person name="Liao W."/>
            <person name="Wang J."/>
            <person name="Ji L."/>
            <person name="Li Y."/>
            <person name="Guo B."/>
            <person name="Mustafa N.S."/>
            <person name="Li S."/>
            <person name="Yun Q."/>
            <person name="Keller S.R."/>
            <person name="Mao J."/>
            <person name="Zhang R."/>
            <person name="Strauss S.H."/>
        </authorList>
    </citation>
    <scope>NUCLEOTIDE SEQUENCE</scope>
    <source>
        <strain evidence="9">GM15</strain>
        <tissue evidence="9">Leaf</tissue>
    </source>
</reference>
<evidence type="ECO:0000259" key="7">
    <source>
        <dbReference type="PROSITE" id="PS50006"/>
    </source>
</evidence>
<gene>
    <name evidence="9" type="ORF">POTOM_037817</name>
</gene>
<evidence type="ECO:0000259" key="8">
    <source>
        <dbReference type="PROSITE" id="PS51746"/>
    </source>
</evidence>
<dbReference type="GO" id="GO:0004722">
    <property type="term" value="F:protein serine/threonine phosphatase activity"/>
    <property type="evidence" value="ECO:0007669"/>
    <property type="project" value="UniProtKB-EC"/>
</dbReference>
<dbReference type="InterPro" id="IPR000253">
    <property type="entry name" value="FHA_dom"/>
</dbReference>
<keyword evidence="5" id="KW-0464">Manganese</keyword>
<dbReference type="InterPro" id="IPR001932">
    <property type="entry name" value="PPM-type_phosphatase-like_dom"/>
</dbReference>
<dbReference type="PROSITE" id="PS50006">
    <property type="entry name" value="FHA_DOMAIN"/>
    <property type="match status" value="1"/>
</dbReference>
<dbReference type="InterPro" id="IPR015655">
    <property type="entry name" value="PP2C"/>
</dbReference>
<organism evidence="9 10">
    <name type="scientific">Populus tomentosa</name>
    <name type="common">Chinese white poplar</name>
    <dbReference type="NCBI Taxonomy" id="118781"/>
    <lineage>
        <taxon>Eukaryota</taxon>
        <taxon>Viridiplantae</taxon>
        <taxon>Streptophyta</taxon>
        <taxon>Embryophyta</taxon>
        <taxon>Tracheophyta</taxon>
        <taxon>Spermatophyta</taxon>
        <taxon>Magnoliopsida</taxon>
        <taxon>eudicotyledons</taxon>
        <taxon>Gunneridae</taxon>
        <taxon>Pentapetalae</taxon>
        <taxon>rosids</taxon>
        <taxon>fabids</taxon>
        <taxon>Malpighiales</taxon>
        <taxon>Salicaceae</taxon>
        <taxon>Saliceae</taxon>
        <taxon>Populus</taxon>
    </lineage>
</organism>
<dbReference type="PROSITE" id="PS01032">
    <property type="entry name" value="PPM_1"/>
    <property type="match status" value="1"/>
</dbReference>
<protein>
    <recommendedName>
        <fullName evidence="3">protein-serine/threonine phosphatase</fullName>
        <ecNumber evidence="3">3.1.3.16</ecNumber>
    </recommendedName>
</protein>
<dbReference type="CDD" id="cd22678">
    <property type="entry name" value="FHA_PP2C70-like"/>
    <property type="match status" value="1"/>
</dbReference>
<accession>A0A8X8CKH0</accession>
<comment type="cofactor">
    <cofactor evidence="2">
        <name>Mg(2+)</name>
        <dbReference type="ChEBI" id="CHEBI:18420"/>
    </cofactor>
</comment>
<dbReference type="EC" id="3.1.3.16" evidence="3"/>
<dbReference type="PROSITE" id="PS51746">
    <property type="entry name" value="PPM_2"/>
    <property type="match status" value="1"/>
</dbReference>
<dbReference type="Proteomes" id="UP000886885">
    <property type="component" value="Chromosome 10D"/>
</dbReference>
<dbReference type="FunFam" id="2.60.200.20:FF:000035">
    <property type="entry name" value="Protein phosphatase 2C 70"/>
    <property type="match status" value="1"/>
</dbReference>
<evidence type="ECO:0000313" key="9">
    <source>
        <dbReference type="EMBL" id="KAG6757505.1"/>
    </source>
</evidence>
<dbReference type="Pfam" id="PF00498">
    <property type="entry name" value="FHA"/>
    <property type="match status" value="1"/>
</dbReference>
<evidence type="ECO:0000256" key="2">
    <source>
        <dbReference type="ARBA" id="ARBA00001946"/>
    </source>
</evidence>
<dbReference type="PANTHER" id="PTHR13832">
    <property type="entry name" value="PROTEIN PHOSPHATASE 2C"/>
    <property type="match status" value="1"/>
</dbReference>
<feature type="transmembrane region" description="Helical" evidence="6">
    <location>
        <begin position="12"/>
        <end position="32"/>
    </location>
</feature>
<dbReference type="PANTHER" id="PTHR13832:SF643">
    <property type="entry name" value="PROTEIN PHOSPHATASE 2C-RELATED"/>
    <property type="match status" value="1"/>
</dbReference>
<feature type="domain" description="PPM-type phosphatase" evidence="8">
    <location>
        <begin position="303"/>
        <end position="575"/>
    </location>
</feature>
<feature type="domain" description="FHA" evidence="7">
    <location>
        <begin position="208"/>
        <end position="258"/>
    </location>
</feature>
<dbReference type="Pfam" id="PF00481">
    <property type="entry name" value="PP2C"/>
    <property type="match status" value="1"/>
</dbReference>
<evidence type="ECO:0000256" key="6">
    <source>
        <dbReference type="SAM" id="Phobius"/>
    </source>
</evidence>
<keyword evidence="6" id="KW-0472">Membrane</keyword>
<dbReference type="OrthoDB" id="420076at2759"/>
<name>A0A8X8CKH0_POPTO</name>
<comment type="caution">
    <text evidence="9">The sequence shown here is derived from an EMBL/GenBank/DDBJ whole genome shotgun (WGS) entry which is preliminary data.</text>
</comment>
<keyword evidence="6" id="KW-1133">Transmembrane helix</keyword>
<evidence type="ECO:0000256" key="5">
    <source>
        <dbReference type="ARBA" id="ARBA00023211"/>
    </source>
</evidence>
<keyword evidence="6" id="KW-0812">Transmembrane</keyword>
<evidence type="ECO:0000256" key="4">
    <source>
        <dbReference type="ARBA" id="ARBA00022842"/>
    </source>
</evidence>
<evidence type="ECO:0000256" key="1">
    <source>
        <dbReference type="ARBA" id="ARBA00001936"/>
    </source>
</evidence>
<dbReference type="EMBL" id="JAAWWB010000020">
    <property type="protein sequence ID" value="KAG6757505.1"/>
    <property type="molecule type" value="Genomic_DNA"/>
</dbReference>
<sequence>MSMVLMLQGSTAGVLLPLLMLLLIILLILIACKPWRFFSSLSSLSRTLKVGELERPLVLDDANARDQGNELTRSNDLEGAYSQNEGLLPSPWTHELVYKQRLPSASPQLNQGDSIVLDVVSDRIEELSADQTLRCLSLTEPLAEVQKHARQEDQSPNLKYDLENDLRQEFAPKVITDQRSCLSLEVISGPSRGLRCSVQSISASRLPLTLGRVSSDLLLKDSEVSGKHAMINWNADKNKWELVDMGSLNGTLLNSQLISHPDSGSRLWGDPVELSNGDIITLGTTSNVHVHVTSKLESQTPFSVGMASDPMALRRGGKKLAMEDVCYYQWPLPGIPQFGVFGICDGHGGVAAAKSASKMLPEKVTSILSDSLVRERVLLQCDASDVLRVAFSQTEADMNNYYEGCAATLLLVWADNDENFFAQCANVGDAACIMTVDGKQIKMTEDHRVSSYSERLRLNETGEPLRDGEKRLYGLNLARMLGDKFMKQQEPRFSSEPYISETVHVKQASSAFALLASDGFWDVISLKKAVQLAMQAKQRYSADGENVAEKVASILLTEAKTLRTEDNTSIVFLDFDRKFRISCKVDS</sequence>
<dbReference type="SMART" id="SM00240">
    <property type="entry name" value="FHA"/>
    <property type="match status" value="1"/>
</dbReference>
<dbReference type="FunFam" id="3.60.40.10:FF:000047">
    <property type="entry name" value="Protein phosphatase 2C 70"/>
    <property type="match status" value="1"/>
</dbReference>
<dbReference type="SMART" id="SM00332">
    <property type="entry name" value="PP2Cc"/>
    <property type="match status" value="1"/>
</dbReference>
<dbReference type="AlphaFoldDB" id="A0A8X8CKH0"/>
<dbReference type="InterPro" id="IPR000222">
    <property type="entry name" value="PP2C_BS"/>
</dbReference>
<keyword evidence="4" id="KW-0460">Magnesium</keyword>
<proteinExistence type="predicted"/>
<comment type="cofactor">
    <cofactor evidence="1">
        <name>Mn(2+)</name>
        <dbReference type="ChEBI" id="CHEBI:29035"/>
    </cofactor>
</comment>
<evidence type="ECO:0000313" key="10">
    <source>
        <dbReference type="Proteomes" id="UP000886885"/>
    </source>
</evidence>
<dbReference type="GO" id="GO:0043169">
    <property type="term" value="F:cation binding"/>
    <property type="evidence" value="ECO:0007669"/>
    <property type="project" value="InterPro"/>
</dbReference>